<organism evidence="2">
    <name type="scientific">Attheya septentrionalis</name>
    <dbReference type="NCBI Taxonomy" id="420275"/>
    <lineage>
        <taxon>Eukaryota</taxon>
        <taxon>Sar</taxon>
        <taxon>Stramenopiles</taxon>
        <taxon>Ochrophyta</taxon>
        <taxon>Bacillariophyta</taxon>
        <taxon>Coscinodiscophyceae</taxon>
        <taxon>Chaetocerotophycidae</taxon>
        <taxon>Chaetocerotales</taxon>
        <taxon>Attheyaceae</taxon>
        <taxon>Attheya</taxon>
    </lineage>
</organism>
<dbReference type="AlphaFoldDB" id="A0A7S2UEM4"/>
<evidence type="ECO:0000256" key="1">
    <source>
        <dbReference type="SAM" id="SignalP"/>
    </source>
</evidence>
<dbReference type="InterPro" id="IPR010903">
    <property type="entry name" value="DUF1517"/>
</dbReference>
<reference evidence="2" key="1">
    <citation type="submission" date="2021-01" db="EMBL/GenBank/DDBJ databases">
        <authorList>
            <person name="Corre E."/>
            <person name="Pelletier E."/>
            <person name="Niang G."/>
            <person name="Scheremetjew M."/>
            <person name="Finn R."/>
            <person name="Kale V."/>
            <person name="Holt S."/>
            <person name="Cochrane G."/>
            <person name="Meng A."/>
            <person name="Brown T."/>
            <person name="Cohen L."/>
        </authorList>
    </citation>
    <scope>NUCLEOTIDE SEQUENCE</scope>
    <source>
        <strain evidence="2">CCMP2084</strain>
    </source>
</reference>
<dbReference type="EMBL" id="HBHQ01013718">
    <property type="protein sequence ID" value="CAD9817306.1"/>
    <property type="molecule type" value="Transcribed_RNA"/>
</dbReference>
<feature type="signal peptide" evidence="1">
    <location>
        <begin position="1"/>
        <end position="24"/>
    </location>
</feature>
<name>A0A7S2UEM4_9STRA</name>
<dbReference type="Pfam" id="PF07466">
    <property type="entry name" value="DUF1517"/>
    <property type="match status" value="1"/>
</dbReference>
<gene>
    <name evidence="2" type="ORF">ASEP1449_LOCUS9138</name>
</gene>
<sequence>MMYGVYSLYTFGLAFILLVGLSSAFLQSSPPGHTWSVQNEILGDPSAGKSDTTRTNEIRPSLLHRNVYAAKSVTALPMFGKMFEESGPLGKGITIGKVQVALNARDRGAGSIFDLLESKAASSGDSPSQVQLARLTNEVCLALLRKSDEWVGACSESKWFSQKDAGKAEGLYNDWSNKEAAKFEKEYVPDKDSDVKPGGPTIVVVSLVLEIQGDTTKFDGAGFSISGTREVVSSVASDSMVDGGYCLNAAEVFWTPGERDEVLTSRDVILDFPEIVDM</sequence>
<evidence type="ECO:0000313" key="2">
    <source>
        <dbReference type="EMBL" id="CAD9817306.1"/>
    </source>
</evidence>
<accession>A0A7S2UEM4</accession>
<feature type="chain" id="PRO_5031354213" evidence="1">
    <location>
        <begin position="25"/>
        <end position="278"/>
    </location>
</feature>
<protein>
    <submittedName>
        <fullName evidence="2">Uncharacterized protein</fullName>
    </submittedName>
</protein>
<keyword evidence="1" id="KW-0732">Signal</keyword>
<proteinExistence type="predicted"/>